<dbReference type="Proteomes" id="UP000501780">
    <property type="component" value="Chromosome"/>
</dbReference>
<evidence type="ECO:0000259" key="7">
    <source>
        <dbReference type="Pfam" id="PF14322"/>
    </source>
</evidence>
<feature type="domain" description="RagB/SusD" evidence="6">
    <location>
        <begin position="315"/>
        <end position="659"/>
    </location>
</feature>
<keyword evidence="9" id="KW-1185">Reference proteome</keyword>
<sequence>MKKFKNILIALSVVSLTGCDYLDVVPDEQTTEYNMYDTPTKAKNYLNACYGYIPNARASEALDKMTGGEIAVANEEKNAWSTFARGYYSPAAPSLAKTYWESCYNGIRTCWQFLSVVDKTPKLPEEDLTYYKAEAHLLIAYYHWLILRAFGPAIIIDHAYPETTPYIEYPERSTYDECVTFIDKQIQLAIDGGLKNDGQFFETTDYGRLTKWCALALRSRMYLYAASPLFNGNSEFYSNFKNSKGEHMISQEYSVEKWKKAAEVTKDAIDQMTAAGFRLYNKDDAGKAVAARPGMNDLYERAVRWAFIDNDGNNNEVIWGDTRPETAYMISNQSAPYQQKNDNGFKNAWSLIAPTMETVKRFYTKNGLPIDEDPDWEYSNNWSETSLLTAKNYSHDPDYLAGCPAAGLKKYAAGAPLLNDTVLNLNLGREPRFYAWIGFHNGPYEISNFYGVAITGNQANRMVKLDLKYNQEQGWDGRSTNYSISGYLNKKCVSPLYAKGPGADNYPYPVFRMAEMYLNYAEALIETQDETNFAEAKKYINFVRERAGIKGVDEAWKNSKSGAAYANSYKGLQAIVRQERQIEFYMENHRFWDLRRWKNAESLGEIPEGMNISGATDELFLGTIKKLNVLRNFAQKNYLMPIPASETDKVPQVIQNPGY</sequence>
<gene>
    <name evidence="8" type="ORF">BacF7301_24985</name>
</gene>
<dbReference type="EMBL" id="CP050831">
    <property type="protein sequence ID" value="QIU97209.1"/>
    <property type="molecule type" value="Genomic_DNA"/>
</dbReference>
<evidence type="ECO:0000259" key="6">
    <source>
        <dbReference type="Pfam" id="PF07980"/>
    </source>
</evidence>
<feature type="domain" description="SusD-like N-terminal" evidence="7">
    <location>
        <begin position="20"/>
        <end position="223"/>
    </location>
</feature>
<evidence type="ECO:0000256" key="4">
    <source>
        <dbReference type="ARBA" id="ARBA00023136"/>
    </source>
</evidence>
<evidence type="ECO:0000313" key="9">
    <source>
        <dbReference type="Proteomes" id="UP000501780"/>
    </source>
</evidence>
<keyword evidence="3" id="KW-0732">Signal</keyword>
<name>A0A6H0KVJ8_9BACE</name>
<evidence type="ECO:0000256" key="2">
    <source>
        <dbReference type="ARBA" id="ARBA00006275"/>
    </source>
</evidence>
<dbReference type="KEGG" id="bfc:BacF7301_24985"/>
<keyword evidence="4" id="KW-0472">Membrane</keyword>
<organism evidence="8 9">
    <name type="scientific">Bacteroides faecium</name>
    <dbReference type="NCBI Taxonomy" id="2715212"/>
    <lineage>
        <taxon>Bacteria</taxon>
        <taxon>Pseudomonadati</taxon>
        <taxon>Bacteroidota</taxon>
        <taxon>Bacteroidia</taxon>
        <taxon>Bacteroidales</taxon>
        <taxon>Bacteroidaceae</taxon>
        <taxon>Bacteroides</taxon>
    </lineage>
</organism>
<protein>
    <submittedName>
        <fullName evidence="8">RagB/SusD family nutrient uptake outer membrane protein</fullName>
    </submittedName>
</protein>
<dbReference type="RefSeq" id="WP_167966906.1">
    <property type="nucleotide sequence ID" value="NZ_CP050831.1"/>
</dbReference>
<comment type="subcellular location">
    <subcellularLocation>
        <location evidence="1">Cell outer membrane</location>
    </subcellularLocation>
</comment>
<proteinExistence type="inferred from homology"/>
<reference evidence="8 9" key="1">
    <citation type="submission" date="2020-03" db="EMBL/GenBank/DDBJ databases">
        <title>Genomic analysis of Bacteroides faecium CBA7301.</title>
        <authorList>
            <person name="Kim J."/>
            <person name="Roh S.W."/>
        </authorList>
    </citation>
    <scope>NUCLEOTIDE SEQUENCE [LARGE SCALE GENOMIC DNA]</scope>
    <source>
        <strain evidence="8 9">CBA7301</strain>
    </source>
</reference>
<dbReference type="PROSITE" id="PS51257">
    <property type="entry name" value="PROKAR_LIPOPROTEIN"/>
    <property type="match status" value="1"/>
</dbReference>
<dbReference type="InterPro" id="IPR011990">
    <property type="entry name" value="TPR-like_helical_dom_sf"/>
</dbReference>
<evidence type="ECO:0000256" key="1">
    <source>
        <dbReference type="ARBA" id="ARBA00004442"/>
    </source>
</evidence>
<accession>A0A6H0KVJ8</accession>
<evidence type="ECO:0000256" key="5">
    <source>
        <dbReference type="ARBA" id="ARBA00023237"/>
    </source>
</evidence>
<evidence type="ECO:0000313" key="8">
    <source>
        <dbReference type="EMBL" id="QIU97209.1"/>
    </source>
</evidence>
<keyword evidence="5" id="KW-0998">Cell outer membrane</keyword>
<dbReference type="GO" id="GO:0009279">
    <property type="term" value="C:cell outer membrane"/>
    <property type="evidence" value="ECO:0007669"/>
    <property type="project" value="UniProtKB-SubCell"/>
</dbReference>
<dbReference type="InterPro" id="IPR012944">
    <property type="entry name" value="SusD_RagB_dom"/>
</dbReference>
<comment type="similarity">
    <text evidence="2">Belongs to the SusD family.</text>
</comment>
<dbReference type="Pfam" id="PF07980">
    <property type="entry name" value="SusD_RagB"/>
    <property type="match status" value="1"/>
</dbReference>
<dbReference type="InterPro" id="IPR033985">
    <property type="entry name" value="SusD-like_N"/>
</dbReference>
<dbReference type="Pfam" id="PF14322">
    <property type="entry name" value="SusD-like_3"/>
    <property type="match status" value="1"/>
</dbReference>
<dbReference type="AlphaFoldDB" id="A0A6H0KVJ8"/>
<dbReference type="Gene3D" id="1.25.40.390">
    <property type="match status" value="1"/>
</dbReference>
<evidence type="ECO:0000256" key="3">
    <source>
        <dbReference type="ARBA" id="ARBA00022729"/>
    </source>
</evidence>
<dbReference type="SUPFAM" id="SSF48452">
    <property type="entry name" value="TPR-like"/>
    <property type="match status" value="1"/>
</dbReference>